<name>A0A9N9J2Z0_9GLOM</name>
<reference evidence="1" key="1">
    <citation type="submission" date="2021-06" db="EMBL/GenBank/DDBJ databases">
        <authorList>
            <person name="Kallberg Y."/>
            <person name="Tangrot J."/>
            <person name="Rosling A."/>
        </authorList>
    </citation>
    <scope>NUCLEOTIDE SEQUENCE</scope>
    <source>
        <strain evidence="1">MA453B</strain>
    </source>
</reference>
<accession>A0A9N9J2Z0</accession>
<sequence>ITLRKSTSVKKDYDLEKAFNDTKMHSFEKAIAFNDYKIRNLEKTILALTFINEKEIKRKSQDSNRLLSASHQTLHAEFKPDGKLRTEFKSLFDQRMTKNKCSHNQMCKKLASETGLYYKTVDSFYKGTTNPQKLTLDKIKKWVNRVNSESENNNS</sequence>
<dbReference type="AlphaFoldDB" id="A0A9N9J2Z0"/>
<gene>
    <name evidence="1" type="ORF">DERYTH_LOCUS17453</name>
</gene>
<evidence type="ECO:0000313" key="1">
    <source>
        <dbReference type="EMBL" id="CAG8757173.1"/>
    </source>
</evidence>
<comment type="caution">
    <text evidence="1">The sequence shown here is derived from an EMBL/GenBank/DDBJ whole genome shotgun (WGS) entry which is preliminary data.</text>
</comment>
<keyword evidence="2" id="KW-1185">Reference proteome</keyword>
<evidence type="ECO:0000313" key="2">
    <source>
        <dbReference type="Proteomes" id="UP000789405"/>
    </source>
</evidence>
<dbReference type="Proteomes" id="UP000789405">
    <property type="component" value="Unassembled WGS sequence"/>
</dbReference>
<proteinExistence type="predicted"/>
<feature type="non-terminal residue" evidence="1">
    <location>
        <position position="155"/>
    </location>
</feature>
<dbReference type="EMBL" id="CAJVPY010016467">
    <property type="protein sequence ID" value="CAG8757173.1"/>
    <property type="molecule type" value="Genomic_DNA"/>
</dbReference>
<protein>
    <submittedName>
        <fullName evidence="1">22873_t:CDS:1</fullName>
    </submittedName>
</protein>
<organism evidence="1 2">
    <name type="scientific">Dentiscutata erythropus</name>
    <dbReference type="NCBI Taxonomy" id="1348616"/>
    <lineage>
        <taxon>Eukaryota</taxon>
        <taxon>Fungi</taxon>
        <taxon>Fungi incertae sedis</taxon>
        <taxon>Mucoromycota</taxon>
        <taxon>Glomeromycotina</taxon>
        <taxon>Glomeromycetes</taxon>
        <taxon>Diversisporales</taxon>
        <taxon>Gigasporaceae</taxon>
        <taxon>Dentiscutata</taxon>
    </lineage>
</organism>